<dbReference type="InterPro" id="IPR050278">
    <property type="entry name" value="Serine_Prot_S9B/DPPIV"/>
</dbReference>
<dbReference type="Gene3D" id="3.40.50.1820">
    <property type="entry name" value="alpha/beta hydrolase"/>
    <property type="match status" value="1"/>
</dbReference>
<evidence type="ECO:0000256" key="11">
    <source>
        <dbReference type="ARBA" id="ARBA00023180"/>
    </source>
</evidence>
<dbReference type="OrthoDB" id="16520at2759"/>
<evidence type="ECO:0000259" key="12">
    <source>
        <dbReference type="Pfam" id="PF00326"/>
    </source>
</evidence>
<evidence type="ECO:0000259" key="13">
    <source>
        <dbReference type="Pfam" id="PF00930"/>
    </source>
</evidence>
<evidence type="ECO:0000256" key="10">
    <source>
        <dbReference type="ARBA" id="ARBA00023136"/>
    </source>
</evidence>
<dbReference type="PANTHER" id="PTHR11731:SF200">
    <property type="entry name" value="DIPEPTIDYL PEPTIDASE 10, ISOFORM B"/>
    <property type="match status" value="1"/>
</dbReference>
<dbReference type="Gene3D" id="2.140.10.30">
    <property type="entry name" value="Dipeptidylpeptidase IV, N-terminal domain"/>
    <property type="match status" value="1"/>
</dbReference>
<organism evidence="14 15">
    <name type="scientific">Thamnocephalis sphaerospora</name>
    <dbReference type="NCBI Taxonomy" id="78915"/>
    <lineage>
        <taxon>Eukaryota</taxon>
        <taxon>Fungi</taxon>
        <taxon>Fungi incertae sedis</taxon>
        <taxon>Zoopagomycota</taxon>
        <taxon>Zoopagomycotina</taxon>
        <taxon>Zoopagomycetes</taxon>
        <taxon>Zoopagales</taxon>
        <taxon>Sigmoideomycetaceae</taxon>
        <taxon>Thamnocephalis</taxon>
    </lineage>
</organism>
<dbReference type="GO" id="GO:0008239">
    <property type="term" value="F:dipeptidyl-peptidase activity"/>
    <property type="evidence" value="ECO:0007669"/>
    <property type="project" value="TreeGrafter"/>
</dbReference>
<dbReference type="PROSITE" id="PS00708">
    <property type="entry name" value="PRO_ENDOPEP_SER"/>
    <property type="match status" value="1"/>
</dbReference>
<accession>A0A4P9XGV0</accession>
<proteinExistence type="inferred from homology"/>
<dbReference type="InterPro" id="IPR001375">
    <property type="entry name" value="Peptidase_S9_cat"/>
</dbReference>
<dbReference type="SUPFAM" id="SSF82171">
    <property type="entry name" value="DPP6 N-terminal domain-like"/>
    <property type="match status" value="1"/>
</dbReference>
<keyword evidence="3" id="KW-0031">Aminopeptidase</keyword>
<evidence type="ECO:0000256" key="2">
    <source>
        <dbReference type="ARBA" id="ARBA00006150"/>
    </source>
</evidence>
<gene>
    <name evidence="14" type="ORF">THASP1DRAFT_1918</name>
</gene>
<dbReference type="GO" id="GO:0004177">
    <property type="term" value="F:aminopeptidase activity"/>
    <property type="evidence" value="ECO:0007669"/>
    <property type="project" value="UniProtKB-KW"/>
</dbReference>
<comment type="subcellular location">
    <subcellularLocation>
        <location evidence="1">Vacuole membrane</location>
        <topology evidence="1">Single-pass type II membrane protein</topology>
    </subcellularLocation>
</comment>
<dbReference type="GO" id="GO:0005774">
    <property type="term" value="C:vacuolar membrane"/>
    <property type="evidence" value="ECO:0007669"/>
    <property type="project" value="UniProtKB-SubCell"/>
</dbReference>
<dbReference type="STRING" id="78915.A0A4P9XGV0"/>
<feature type="non-terminal residue" evidence="14">
    <location>
        <position position="632"/>
    </location>
</feature>
<evidence type="ECO:0000256" key="7">
    <source>
        <dbReference type="ARBA" id="ARBA00022825"/>
    </source>
</evidence>
<keyword evidence="6" id="KW-0378">Hydrolase</keyword>
<dbReference type="GO" id="GO:0006508">
    <property type="term" value="P:proteolysis"/>
    <property type="evidence" value="ECO:0007669"/>
    <property type="project" value="UniProtKB-KW"/>
</dbReference>
<keyword evidence="11" id="KW-0325">Glycoprotein</keyword>
<dbReference type="PANTHER" id="PTHR11731">
    <property type="entry name" value="PROTEASE FAMILY S9B,C DIPEPTIDYL-PEPTIDASE IV-RELATED"/>
    <property type="match status" value="1"/>
</dbReference>
<evidence type="ECO:0000256" key="3">
    <source>
        <dbReference type="ARBA" id="ARBA00022438"/>
    </source>
</evidence>
<keyword evidence="15" id="KW-1185">Reference proteome</keyword>
<keyword evidence="4" id="KW-0645">Protease</keyword>
<dbReference type="Pfam" id="PF00326">
    <property type="entry name" value="Peptidase_S9"/>
    <property type="match status" value="1"/>
</dbReference>
<keyword evidence="10" id="KW-0472">Membrane</keyword>
<feature type="domain" description="Peptidase S9 prolyl oligopeptidase catalytic" evidence="12">
    <location>
        <begin position="448"/>
        <end position="625"/>
    </location>
</feature>
<dbReference type="GO" id="GO:0005886">
    <property type="term" value="C:plasma membrane"/>
    <property type="evidence" value="ECO:0007669"/>
    <property type="project" value="TreeGrafter"/>
</dbReference>
<sequence>RHSSLAEYIIYQVSDGKTFRLAQSGEQATTSYAEWSPTGHSVLYVRANDLYVRDTLRDETRVTFDGSATVFNAIPDWIYEEEVFSTDHVCWWSPNSRRIAYLRLDETKVPEYRMTMYAEQPPERTAYPTETKIRYPKPGYQNPVASLHVFSLDRIEPTPQSPVMAVHFEPDRDFSDADRLLVEVAWMGDKNLMVRAMNRVQDVSRLHLVDPGMGYAKFVREESGKLDDGWLDIHKALKYVPARAGQKEGYIDLVPNAGFDHLAFYSPLNAEIPSLWLTSGDWEVVDGPAALDLARGTVYYLSTERGSTQRHIYSVQLDGTGKRVLTPDDDGLYSASFSPSAGWYLQSYKGPNLPHQELRSTSDPKFSRVINDFSDLRKQADKYKLPTIRYTTVKSDGYELNAMETLPPDFDPKKKYGVLFRVYGGPGAQLVTRDYRYGFEAAVASDPQQQMISVTVDGRGTGFKGRPFRVVVRKRLGQLEAIDQINAARHWSTLPYVDPSRLVIWGWSYGGYMAAKVIEANSGVFSGGMSVAPVTNWRFYDSIYTERYMLTPQMNSAGYEKEAIRNPEGFRKARYLVVHGTGDDNVHFQQTAVLVNMLTENTVDPANYEVQFYTDNDHSMARHNAYYSIWKK</sequence>
<evidence type="ECO:0000313" key="14">
    <source>
        <dbReference type="EMBL" id="RKP04481.1"/>
    </source>
</evidence>
<keyword evidence="5" id="KW-0812">Transmembrane</keyword>
<feature type="domain" description="Dipeptidylpeptidase IV N-terminal" evidence="13">
    <location>
        <begin position="1"/>
        <end position="354"/>
    </location>
</feature>
<feature type="non-terminal residue" evidence="14">
    <location>
        <position position="1"/>
    </location>
</feature>
<evidence type="ECO:0000256" key="8">
    <source>
        <dbReference type="ARBA" id="ARBA00022968"/>
    </source>
</evidence>
<evidence type="ECO:0000256" key="4">
    <source>
        <dbReference type="ARBA" id="ARBA00022670"/>
    </source>
</evidence>
<dbReference type="Proteomes" id="UP000271241">
    <property type="component" value="Unassembled WGS sequence"/>
</dbReference>
<dbReference type="InterPro" id="IPR029058">
    <property type="entry name" value="AB_hydrolase_fold"/>
</dbReference>
<evidence type="ECO:0000256" key="5">
    <source>
        <dbReference type="ARBA" id="ARBA00022692"/>
    </source>
</evidence>
<dbReference type="FunFam" id="3.40.50.1820:FF:000003">
    <property type="entry name" value="Dipeptidyl peptidase 4"/>
    <property type="match status" value="1"/>
</dbReference>
<name>A0A4P9XGV0_9FUNG</name>
<dbReference type="EMBL" id="KZ993696">
    <property type="protein sequence ID" value="RKP04481.1"/>
    <property type="molecule type" value="Genomic_DNA"/>
</dbReference>
<evidence type="ECO:0000256" key="6">
    <source>
        <dbReference type="ARBA" id="ARBA00022801"/>
    </source>
</evidence>
<comment type="similarity">
    <text evidence="2">Belongs to the peptidase S9B family.</text>
</comment>
<evidence type="ECO:0000256" key="1">
    <source>
        <dbReference type="ARBA" id="ARBA00004576"/>
    </source>
</evidence>
<dbReference type="SUPFAM" id="SSF53474">
    <property type="entry name" value="alpha/beta-Hydrolases"/>
    <property type="match status" value="1"/>
</dbReference>
<keyword evidence="9" id="KW-1133">Transmembrane helix</keyword>
<dbReference type="GO" id="GO:0004252">
    <property type="term" value="F:serine-type endopeptidase activity"/>
    <property type="evidence" value="ECO:0007669"/>
    <property type="project" value="InterPro"/>
</dbReference>
<dbReference type="InterPro" id="IPR002471">
    <property type="entry name" value="Pept_S9_AS"/>
</dbReference>
<keyword evidence="7" id="KW-0720">Serine protease</keyword>
<protein>
    <submittedName>
        <fullName evidence="14">Dipeptidyl peptidase IV N-terminal region-domain-containing protein</fullName>
    </submittedName>
</protein>
<dbReference type="InterPro" id="IPR002469">
    <property type="entry name" value="Peptidase_S9B_N"/>
</dbReference>
<evidence type="ECO:0000313" key="15">
    <source>
        <dbReference type="Proteomes" id="UP000271241"/>
    </source>
</evidence>
<dbReference type="AlphaFoldDB" id="A0A4P9XGV0"/>
<evidence type="ECO:0000256" key="9">
    <source>
        <dbReference type="ARBA" id="ARBA00022989"/>
    </source>
</evidence>
<reference evidence="15" key="1">
    <citation type="journal article" date="2018" name="Nat. Microbiol.">
        <title>Leveraging single-cell genomics to expand the fungal tree of life.</title>
        <authorList>
            <person name="Ahrendt S.R."/>
            <person name="Quandt C.A."/>
            <person name="Ciobanu D."/>
            <person name="Clum A."/>
            <person name="Salamov A."/>
            <person name="Andreopoulos B."/>
            <person name="Cheng J.F."/>
            <person name="Woyke T."/>
            <person name="Pelin A."/>
            <person name="Henrissat B."/>
            <person name="Reynolds N.K."/>
            <person name="Benny G.L."/>
            <person name="Smith M.E."/>
            <person name="James T.Y."/>
            <person name="Grigoriev I.V."/>
        </authorList>
    </citation>
    <scope>NUCLEOTIDE SEQUENCE [LARGE SCALE GENOMIC DNA]</scope>
    <source>
        <strain evidence="15">RSA 1356</strain>
    </source>
</reference>
<keyword evidence="8" id="KW-0735">Signal-anchor</keyword>
<dbReference type="Pfam" id="PF00930">
    <property type="entry name" value="DPPIV_N"/>
    <property type="match status" value="1"/>
</dbReference>